<accession>A0A819T7I1</accession>
<name>A0A819T7I1_9BILA</name>
<feature type="compositionally biased region" description="Polar residues" evidence="1">
    <location>
        <begin position="85"/>
        <end position="95"/>
    </location>
</feature>
<feature type="compositionally biased region" description="Polar residues" evidence="1">
    <location>
        <begin position="15"/>
        <end position="27"/>
    </location>
</feature>
<dbReference type="InterPro" id="IPR027859">
    <property type="entry name" value="KATNIP_dom"/>
</dbReference>
<feature type="region of interest" description="Disordered" evidence="1">
    <location>
        <begin position="1"/>
        <end position="40"/>
    </location>
</feature>
<feature type="non-terminal residue" evidence="3">
    <location>
        <position position="1"/>
    </location>
</feature>
<dbReference type="Proteomes" id="UP000663836">
    <property type="component" value="Unassembled WGS sequence"/>
</dbReference>
<proteinExistence type="predicted"/>
<evidence type="ECO:0000256" key="1">
    <source>
        <dbReference type="SAM" id="MobiDB-lite"/>
    </source>
</evidence>
<comment type="caution">
    <text evidence="3">The sequence shown here is derived from an EMBL/GenBank/DDBJ whole genome shotgun (WGS) entry which is preliminary data.</text>
</comment>
<dbReference type="InterPro" id="IPR026704">
    <property type="entry name" value="KATNIP"/>
</dbReference>
<feature type="region of interest" description="Disordered" evidence="1">
    <location>
        <begin position="73"/>
        <end position="110"/>
    </location>
</feature>
<reference evidence="3" key="1">
    <citation type="submission" date="2021-02" db="EMBL/GenBank/DDBJ databases">
        <authorList>
            <person name="Nowell W R."/>
        </authorList>
    </citation>
    <scope>NUCLEOTIDE SEQUENCE</scope>
</reference>
<organism evidence="3 4">
    <name type="scientific">Rotaria sordida</name>
    <dbReference type="NCBI Taxonomy" id="392033"/>
    <lineage>
        <taxon>Eukaryota</taxon>
        <taxon>Metazoa</taxon>
        <taxon>Spiralia</taxon>
        <taxon>Gnathifera</taxon>
        <taxon>Rotifera</taxon>
        <taxon>Eurotatoria</taxon>
        <taxon>Bdelloidea</taxon>
        <taxon>Philodinida</taxon>
        <taxon>Philodinidae</taxon>
        <taxon>Rotaria</taxon>
    </lineage>
</organism>
<evidence type="ECO:0000259" key="2">
    <source>
        <dbReference type="Pfam" id="PF14652"/>
    </source>
</evidence>
<protein>
    <recommendedName>
        <fullName evidence="2">KATNIP domain-containing protein</fullName>
    </recommendedName>
</protein>
<feature type="compositionally biased region" description="Basic and acidic residues" evidence="1">
    <location>
        <begin position="73"/>
        <end position="84"/>
    </location>
</feature>
<dbReference type="AlphaFoldDB" id="A0A819T7I1"/>
<evidence type="ECO:0000313" key="3">
    <source>
        <dbReference type="EMBL" id="CAF4083463.1"/>
    </source>
</evidence>
<dbReference type="EMBL" id="CAJOBD010007311">
    <property type="protein sequence ID" value="CAF4083463.1"/>
    <property type="molecule type" value="Genomic_DNA"/>
</dbReference>
<gene>
    <name evidence="3" type="ORF">JBS370_LOCUS30838</name>
</gene>
<dbReference type="PANTHER" id="PTHR21534">
    <property type="entry name" value="KATANIN-INTERACTING PROTEIN"/>
    <property type="match status" value="1"/>
</dbReference>
<feature type="domain" description="KATNIP" evidence="2">
    <location>
        <begin position="144"/>
        <end position="266"/>
    </location>
</feature>
<dbReference type="Pfam" id="PF14652">
    <property type="entry name" value="DUF4457"/>
    <property type="match status" value="1"/>
</dbReference>
<evidence type="ECO:0000313" key="4">
    <source>
        <dbReference type="Proteomes" id="UP000663836"/>
    </source>
</evidence>
<sequence>MSRRDISKNPVPSYYNVSRSGESQSGTRLVGGDPIKNSNKYSNTQLLRVVGTRQKARVVDSLDLENLLHPKEIHIDAETDDQKSPRFQQMSNRQSPFRDPSSNDRRTPNTDWLENSITQIDRFSRRHLGMLENEHIEEYFTNSTSKFENDNDEEQFTIPELPSGEQLVLNLKTTWGDRHYIGLNGIEIFSSQGYPVIIRKITADPADINILPEYDNDPRVVTNLIDGVNKTRDDIHMWLAPFTHSKNHFIYITFEHPTKIAMIRIW</sequence>
<dbReference type="PANTHER" id="PTHR21534:SF0">
    <property type="entry name" value="KATANIN-INTERACTING PROTEIN"/>
    <property type="match status" value="1"/>
</dbReference>